<dbReference type="SUPFAM" id="SSF52113">
    <property type="entry name" value="BRCT domain"/>
    <property type="match status" value="1"/>
</dbReference>
<dbReference type="InterPro" id="IPR039189">
    <property type="entry name" value="Fcp1"/>
</dbReference>
<feature type="compositionally biased region" description="Basic and acidic residues" evidence="7">
    <location>
        <begin position="733"/>
        <end position="746"/>
    </location>
</feature>
<evidence type="ECO:0000256" key="3">
    <source>
        <dbReference type="ARBA" id="ARBA00023242"/>
    </source>
</evidence>
<keyword evidence="3 6" id="KW-0539">Nucleus</keyword>
<evidence type="ECO:0000256" key="2">
    <source>
        <dbReference type="ARBA" id="ARBA00022801"/>
    </source>
</evidence>
<feature type="domain" description="FCP1 homology" evidence="9">
    <location>
        <begin position="139"/>
        <end position="337"/>
    </location>
</feature>
<dbReference type="CDD" id="cd17729">
    <property type="entry name" value="BRCT_CTDP1"/>
    <property type="match status" value="1"/>
</dbReference>
<evidence type="ECO:0000256" key="4">
    <source>
        <dbReference type="ARBA" id="ARBA00047761"/>
    </source>
</evidence>
<dbReference type="PROSITE" id="PS50969">
    <property type="entry name" value="FCP1"/>
    <property type="match status" value="1"/>
</dbReference>
<gene>
    <name evidence="10" type="ORF">Clacol_003679</name>
</gene>
<feature type="domain" description="BRCT" evidence="8">
    <location>
        <begin position="497"/>
        <end position="590"/>
    </location>
</feature>
<dbReference type="Gene3D" id="3.40.50.10190">
    <property type="entry name" value="BRCT domain"/>
    <property type="match status" value="1"/>
</dbReference>
<dbReference type="Proteomes" id="UP001050691">
    <property type="component" value="Unassembled WGS sequence"/>
</dbReference>
<dbReference type="InterPro" id="IPR036420">
    <property type="entry name" value="BRCT_dom_sf"/>
</dbReference>
<keyword evidence="11" id="KW-1185">Reference proteome</keyword>
<organism evidence="10 11">
    <name type="scientific">Clathrus columnatus</name>
    <dbReference type="NCBI Taxonomy" id="1419009"/>
    <lineage>
        <taxon>Eukaryota</taxon>
        <taxon>Fungi</taxon>
        <taxon>Dikarya</taxon>
        <taxon>Basidiomycota</taxon>
        <taxon>Agaricomycotina</taxon>
        <taxon>Agaricomycetes</taxon>
        <taxon>Phallomycetidae</taxon>
        <taxon>Phallales</taxon>
        <taxon>Clathraceae</taxon>
        <taxon>Clathrus</taxon>
    </lineage>
</organism>
<feature type="region of interest" description="Disordered" evidence="7">
    <location>
        <begin position="396"/>
        <end position="433"/>
    </location>
</feature>
<dbReference type="EMBL" id="BPWL01000004">
    <property type="protein sequence ID" value="GJJ09456.1"/>
    <property type="molecule type" value="Genomic_DNA"/>
</dbReference>
<proteinExistence type="predicted"/>
<evidence type="ECO:0000259" key="8">
    <source>
        <dbReference type="PROSITE" id="PS50172"/>
    </source>
</evidence>
<dbReference type="Pfam" id="PF12738">
    <property type="entry name" value="PTCB-BRCT"/>
    <property type="match status" value="1"/>
</dbReference>
<dbReference type="NCBIfam" id="TIGR02250">
    <property type="entry name" value="FCP1_euk"/>
    <property type="match status" value="1"/>
</dbReference>
<dbReference type="InterPro" id="IPR023214">
    <property type="entry name" value="HAD_sf"/>
</dbReference>
<comment type="subcellular location">
    <subcellularLocation>
        <location evidence="1 6">Nucleus</location>
    </subcellularLocation>
</comment>
<feature type="region of interest" description="Disordered" evidence="7">
    <location>
        <begin position="647"/>
        <end position="785"/>
    </location>
</feature>
<evidence type="ECO:0000256" key="1">
    <source>
        <dbReference type="ARBA" id="ARBA00004123"/>
    </source>
</evidence>
<dbReference type="PANTHER" id="PTHR23081">
    <property type="entry name" value="RNA POLYMERASE II CTD PHOSPHATASE"/>
    <property type="match status" value="1"/>
</dbReference>
<evidence type="ECO:0000313" key="10">
    <source>
        <dbReference type="EMBL" id="GJJ09456.1"/>
    </source>
</evidence>
<comment type="catalytic activity">
    <reaction evidence="4 6">
        <text>O-phospho-L-seryl-[protein] + H2O = L-seryl-[protein] + phosphate</text>
        <dbReference type="Rhea" id="RHEA:20629"/>
        <dbReference type="Rhea" id="RHEA-COMP:9863"/>
        <dbReference type="Rhea" id="RHEA-COMP:11604"/>
        <dbReference type="ChEBI" id="CHEBI:15377"/>
        <dbReference type="ChEBI" id="CHEBI:29999"/>
        <dbReference type="ChEBI" id="CHEBI:43474"/>
        <dbReference type="ChEBI" id="CHEBI:83421"/>
        <dbReference type="EC" id="3.1.3.16"/>
    </reaction>
</comment>
<dbReference type="GO" id="GO:0008420">
    <property type="term" value="F:RNA polymerase II CTD heptapeptide repeat phosphatase activity"/>
    <property type="evidence" value="ECO:0007669"/>
    <property type="project" value="UniProtKB-UniRule"/>
</dbReference>
<keyword evidence="2 6" id="KW-0378">Hydrolase</keyword>
<feature type="compositionally biased region" description="Polar residues" evidence="7">
    <location>
        <begin position="595"/>
        <end position="604"/>
    </location>
</feature>
<dbReference type="SMART" id="SM00577">
    <property type="entry name" value="CPDc"/>
    <property type="match status" value="1"/>
</dbReference>
<feature type="compositionally biased region" description="Basic and acidic residues" evidence="7">
    <location>
        <begin position="413"/>
        <end position="423"/>
    </location>
</feature>
<dbReference type="Gene3D" id="3.40.50.1000">
    <property type="entry name" value="HAD superfamily/HAD-like"/>
    <property type="match status" value="1"/>
</dbReference>
<accession>A0AAV5AAB2</accession>
<dbReference type="PANTHER" id="PTHR23081:SF36">
    <property type="entry name" value="RNA POLYMERASE II SUBUNIT A C-TERMINAL DOMAIN PHOSPHATASE"/>
    <property type="match status" value="1"/>
</dbReference>
<dbReference type="AlphaFoldDB" id="A0AAV5AAB2"/>
<feature type="region of interest" description="Disordered" evidence="7">
    <location>
        <begin position="590"/>
        <end position="624"/>
    </location>
</feature>
<comment type="catalytic activity">
    <reaction evidence="5 6">
        <text>O-phospho-L-threonyl-[protein] + H2O = L-threonyl-[protein] + phosphate</text>
        <dbReference type="Rhea" id="RHEA:47004"/>
        <dbReference type="Rhea" id="RHEA-COMP:11060"/>
        <dbReference type="Rhea" id="RHEA-COMP:11605"/>
        <dbReference type="ChEBI" id="CHEBI:15377"/>
        <dbReference type="ChEBI" id="CHEBI:30013"/>
        <dbReference type="ChEBI" id="CHEBI:43474"/>
        <dbReference type="ChEBI" id="CHEBI:61977"/>
        <dbReference type="EC" id="3.1.3.16"/>
    </reaction>
</comment>
<evidence type="ECO:0000256" key="5">
    <source>
        <dbReference type="ARBA" id="ARBA00048336"/>
    </source>
</evidence>
<feature type="compositionally biased region" description="Acidic residues" evidence="7">
    <location>
        <begin position="774"/>
        <end position="785"/>
    </location>
</feature>
<sequence length="799" mass="88467">MDGTELWLASDLPYPITISSLDSPAASEVVRGTRLLTYSFAYTSSITGISETRFGTWDSTLDGVLDSWKIKQGDIITQPRAVVVINEPCKHPVQISGLCAVCGKDMTEASIQMTHSGKGPTVSLEEAQRLERETATHLLQKRKLSLIVDLDQTIVHATVDPTVGEWITEGEAWETRNRTHLLDSQDDVVNPNWEALKDVSKFTLGPELTFPPLRNASGSKMTVPGPGLQDFLTKVNEKYEMHVYTMGTRAYAEAVCAAIDPDGSFFGDRILSRDESGSLTQKSLQRLFPCDTSMVVIIDDRADVWEWSPNLLKVRAYDFFVGIGDINSTLLPKVPSLVPSPATTPLTCTPVSSENDVEPTAKEAAAVLATQNKITNERIAAQVEERPLAKKQVLLEEEDSGKEDSNATAINGMKKEENDTKNEKHNHHHHHRKALLKNDDTELTRVGDLLENVHKRFYDAYDARLPDSEVKMRKIFLVDGKLPEKAPYDVRIIIPRIRKETLAGTHIVFSSVIPLNVEASTSEIWRTAEVFGATCHTSLTPEVTHVVAAKRGTAKVDLARRRGNIHVVWLPWFLDSLALWERQDESSYLIDPDDSTQQQSSTPLQIHVSPPEEEEREEFPIEEPGAEVDFDADIWADANAEVDEVLGEETEDDELRSNFNIDEDAGDDGWRSDASNSSSIISAYRGKKRSRSSSVSLSAKNDDTGSPLSKRKKLAEARTSRLKIGHVASPRIRSGEVSREGSVRGDGEDEVAADVDEAEENSRDNESTTSTDGDSLDDVFDADDDFLARELEAEEEDGG</sequence>
<dbReference type="GO" id="GO:0005634">
    <property type="term" value="C:nucleus"/>
    <property type="evidence" value="ECO:0007669"/>
    <property type="project" value="UniProtKB-SubCell"/>
</dbReference>
<dbReference type="InterPro" id="IPR036412">
    <property type="entry name" value="HAD-like_sf"/>
</dbReference>
<dbReference type="InterPro" id="IPR004274">
    <property type="entry name" value="FCP1_dom"/>
</dbReference>
<evidence type="ECO:0000256" key="7">
    <source>
        <dbReference type="SAM" id="MobiDB-lite"/>
    </source>
</evidence>
<protein>
    <recommendedName>
        <fullName evidence="6">RNA polymerase II subunit A C-terminal domain phosphatase</fullName>
        <ecNumber evidence="6">3.1.3.16</ecNumber>
    </recommendedName>
</protein>
<comment type="caution">
    <text evidence="10">The sequence shown here is derived from an EMBL/GenBank/DDBJ whole genome shotgun (WGS) entry which is preliminary data.</text>
</comment>
<feature type="compositionally biased region" description="Acidic residues" evidence="7">
    <location>
        <begin position="611"/>
        <end position="624"/>
    </location>
</feature>
<reference evidence="10" key="1">
    <citation type="submission" date="2021-10" db="EMBL/GenBank/DDBJ databases">
        <title>De novo Genome Assembly of Clathrus columnatus (Basidiomycota, Fungi) Using Illumina and Nanopore Sequence Data.</title>
        <authorList>
            <person name="Ogiso-Tanaka E."/>
            <person name="Itagaki H."/>
            <person name="Hosoya T."/>
            <person name="Hosaka K."/>
        </authorList>
    </citation>
    <scope>NUCLEOTIDE SEQUENCE</scope>
    <source>
        <strain evidence="10">MO-923</strain>
    </source>
</reference>
<evidence type="ECO:0000256" key="6">
    <source>
        <dbReference type="RuleBase" id="RU366066"/>
    </source>
</evidence>
<evidence type="ECO:0000259" key="9">
    <source>
        <dbReference type="PROSITE" id="PS50969"/>
    </source>
</evidence>
<evidence type="ECO:0000313" key="11">
    <source>
        <dbReference type="Proteomes" id="UP001050691"/>
    </source>
</evidence>
<feature type="compositionally biased region" description="Acidic residues" evidence="7">
    <location>
        <begin position="747"/>
        <end position="759"/>
    </location>
</feature>
<dbReference type="SUPFAM" id="SSF56784">
    <property type="entry name" value="HAD-like"/>
    <property type="match status" value="1"/>
</dbReference>
<comment type="function">
    <text evidence="6">This promotes the activity of RNA polymerase II.</text>
</comment>
<dbReference type="Pfam" id="PF03031">
    <property type="entry name" value="NIF"/>
    <property type="match status" value="1"/>
</dbReference>
<name>A0AAV5AAB2_9AGAM</name>
<dbReference type="InterPro" id="IPR001357">
    <property type="entry name" value="BRCT_dom"/>
</dbReference>
<dbReference type="CDD" id="cd07521">
    <property type="entry name" value="HAD_FCP1-like"/>
    <property type="match status" value="1"/>
</dbReference>
<feature type="compositionally biased region" description="Basic residues" evidence="7">
    <location>
        <begin position="424"/>
        <end position="433"/>
    </location>
</feature>
<dbReference type="EC" id="3.1.3.16" evidence="6"/>
<feature type="compositionally biased region" description="Low complexity" evidence="7">
    <location>
        <begin position="672"/>
        <end position="684"/>
    </location>
</feature>
<dbReference type="InterPro" id="IPR011947">
    <property type="entry name" value="FCP1_euk"/>
</dbReference>
<dbReference type="PROSITE" id="PS50172">
    <property type="entry name" value="BRCT"/>
    <property type="match status" value="1"/>
</dbReference>